<dbReference type="Proteomes" id="UP000484885">
    <property type="component" value="Unassembled WGS sequence"/>
</dbReference>
<accession>A0A845UYV6</accession>
<organism evidence="2 3">
    <name type="scientific">Wenzhouxiangella limi</name>
    <dbReference type="NCBI Taxonomy" id="2707351"/>
    <lineage>
        <taxon>Bacteria</taxon>
        <taxon>Pseudomonadati</taxon>
        <taxon>Pseudomonadota</taxon>
        <taxon>Gammaproteobacteria</taxon>
        <taxon>Chromatiales</taxon>
        <taxon>Wenzhouxiangellaceae</taxon>
        <taxon>Wenzhouxiangella</taxon>
    </lineage>
</organism>
<evidence type="ECO:0000313" key="3">
    <source>
        <dbReference type="Proteomes" id="UP000484885"/>
    </source>
</evidence>
<gene>
    <name evidence="2" type="ORF">G3I74_04945</name>
</gene>
<reference evidence="2 3" key="1">
    <citation type="submission" date="2020-02" db="EMBL/GenBank/DDBJ databases">
        <authorList>
            <person name="Zhang X.-Y."/>
        </authorList>
    </citation>
    <scope>NUCLEOTIDE SEQUENCE [LARGE SCALE GENOMIC DNA]</scope>
    <source>
        <strain evidence="2 3">C33</strain>
    </source>
</reference>
<evidence type="ECO:0000256" key="1">
    <source>
        <dbReference type="SAM" id="SignalP"/>
    </source>
</evidence>
<sequence>MPMKHVFTLALTGLLLLAVAGSVQAQQNYYVDVTNQTGFTIFYLYVSPADAKDWEEDVLGSEVMLHGQTRRVTLNNYFSPIFDIRLVDEDGDTYTFWNVDVSLRDIVVTLADLD</sequence>
<dbReference type="EMBL" id="JAAGSC010000037">
    <property type="protein sequence ID" value="NDY95070.1"/>
    <property type="molecule type" value="Genomic_DNA"/>
</dbReference>
<keyword evidence="3" id="KW-1185">Reference proteome</keyword>
<protein>
    <submittedName>
        <fullName evidence="2">Uncharacterized protein</fullName>
    </submittedName>
</protein>
<keyword evidence="1" id="KW-0732">Signal</keyword>
<feature type="signal peptide" evidence="1">
    <location>
        <begin position="1"/>
        <end position="25"/>
    </location>
</feature>
<dbReference type="AlphaFoldDB" id="A0A845UYV6"/>
<feature type="chain" id="PRO_5032800458" evidence="1">
    <location>
        <begin position="26"/>
        <end position="114"/>
    </location>
</feature>
<name>A0A845UYV6_9GAMM</name>
<evidence type="ECO:0000313" key="2">
    <source>
        <dbReference type="EMBL" id="NDY95070.1"/>
    </source>
</evidence>
<comment type="caution">
    <text evidence="2">The sequence shown here is derived from an EMBL/GenBank/DDBJ whole genome shotgun (WGS) entry which is preliminary data.</text>
</comment>
<proteinExistence type="predicted"/>